<dbReference type="Pfam" id="PF07873">
    <property type="entry name" value="YabP"/>
    <property type="match status" value="1"/>
</dbReference>
<gene>
    <name evidence="1" type="ORF">OCV69_00340</name>
</gene>
<reference evidence="1 2" key="1">
    <citation type="journal article" date="2021" name="ISME Commun">
        <title>Automated analysis of genomic sequences facilitates high-throughput and comprehensive description of bacteria.</title>
        <authorList>
            <person name="Hitch T.C.A."/>
        </authorList>
    </citation>
    <scope>NUCLEOTIDE SEQUENCE [LARGE SCALE GENOMIC DNA]</scope>
    <source>
        <strain evidence="2">f_CCE</strain>
    </source>
</reference>
<comment type="caution">
    <text evidence="1">The sequence shown here is derived from an EMBL/GenBank/DDBJ whole genome shotgun (WGS) entry which is preliminary data.</text>
</comment>
<organism evidence="1 2">
    <name type="scientific">Alitiscatomonas aceti</name>
    <dbReference type="NCBI Taxonomy" id="2981724"/>
    <lineage>
        <taxon>Bacteria</taxon>
        <taxon>Bacillati</taxon>
        <taxon>Bacillota</taxon>
        <taxon>Clostridia</taxon>
        <taxon>Lachnospirales</taxon>
        <taxon>Lachnospiraceae</taxon>
        <taxon>Alitiscatomonas</taxon>
    </lineage>
</organism>
<dbReference type="EMBL" id="JAOQJF010000001">
    <property type="protein sequence ID" value="MCU6798403.1"/>
    <property type="molecule type" value="Genomic_DNA"/>
</dbReference>
<keyword evidence="2" id="KW-1185">Reference proteome</keyword>
<dbReference type="Proteomes" id="UP001652395">
    <property type="component" value="Unassembled WGS sequence"/>
</dbReference>
<proteinExistence type="predicted"/>
<accession>A0ABT2UUR7</accession>
<sequence>MKRKRDGMNGLAESLGLPLDASRGETILTFVGRSMVRIENYRSILVYSDTYLKIQAGKYRLSIDGRNLRIRYYDKDEMEITGNIDAIGFDER</sequence>
<protein>
    <submittedName>
        <fullName evidence="1">YabP/YqfC family sporulation protein</fullName>
    </submittedName>
</protein>
<dbReference type="InterPro" id="IPR022476">
    <property type="entry name" value="Spore_YabP/YqfC"/>
</dbReference>
<evidence type="ECO:0000313" key="2">
    <source>
        <dbReference type="Proteomes" id="UP001652395"/>
    </source>
</evidence>
<name>A0ABT2UUR7_9FIRM</name>
<evidence type="ECO:0000313" key="1">
    <source>
        <dbReference type="EMBL" id="MCU6798403.1"/>
    </source>
</evidence>
<dbReference type="RefSeq" id="WP_252207865.1">
    <property type="nucleotide sequence ID" value="NZ_JAOQJF010000001.1"/>
</dbReference>